<dbReference type="Proteomes" id="UP000824890">
    <property type="component" value="Unassembled WGS sequence"/>
</dbReference>
<name>A0ABQ7XWQ3_BRANA</name>
<reference evidence="3 4" key="1">
    <citation type="submission" date="2021-05" db="EMBL/GenBank/DDBJ databases">
        <title>Genome Assembly of Synthetic Allotetraploid Brassica napus Reveals Homoeologous Exchanges between Subgenomes.</title>
        <authorList>
            <person name="Davis J.T."/>
        </authorList>
    </citation>
    <scope>NUCLEOTIDE SEQUENCE [LARGE SCALE GENOMIC DNA]</scope>
    <source>
        <strain evidence="4">cv. Da-Ae</strain>
        <tissue evidence="3">Seedling</tissue>
    </source>
</reference>
<keyword evidence="1" id="KW-1133">Transmembrane helix</keyword>
<evidence type="ECO:0000313" key="3">
    <source>
        <dbReference type="EMBL" id="KAH0860347.1"/>
    </source>
</evidence>
<evidence type="ECO:0008006" key="5">
    <source>
        <dbReference type="Google" id="ProtNLM"/>
    </source>
</evidence>
<evidence type="ECO:0000313" key="4">
    <source>
        <dbReference type="Proteomes" id="UP000824890"/>
    </source>
</evidence>
<gene>
    <name evidence="3" type="ORF">HID58_088608</name>
</gene>
<dbReference type="EMBL" id="JAGKQM010000019">
    <property type="protein sequence ID" value="KAH0860347.1"/>
    <property type="molecule type" value="Genomic_DNA"/>
</dbReference>
<sequence>MATRFVDFILSLFISLFSHLVAPVIADHVSGGSSFRHICYSRLEKYFLYVVYGLKLKLLFFGGWLPFSPTQSFVVFRWHGRLVCACLVCELVVVL</sequence>
<feature type="non-terminal residue" evidence="3">
    <location>
        <position position="95"/>
    </location>
</feature>
<feature type="signal peptide" evidence="2">
    <location>
        <begin position="1"/>
        <end position="26"/>
    </location>
</feature>
<keyword evidence="1" id="KW-0812">Transmembrane</keyword>
<feature type="transmembrane region" description="Helical" evidence="1">
    <location>
        <begin position="46"/>
        <end position="67"/>
    </location>
</feature>
<proteinExistence type="predicted"/>
<accession>A0ABQ7XWQ3</accession>
<keyword evidence="4" id="KW-1185">Reference proteome</keyword>
<organism evidence="3 4">
    <name type="scientific">Brassica napus</name>
    <name type="common">Rape</name>
    <dbReference type="NCBI Taxonomy" id="3708"/>
    <lineage>
        <taxon>Eukaryota</taxon>
        <taxon>Viridiplantae</taxon>
        <taxon>Streptophyta</taxon>
        <taxon>Embryophyta</taxon>
        <taxon>Tracheophyta</taxon>
        <taxon>Spermatophyta</taxon>
        <taxon>Magnoliopsida</taxon>
        <taxon>eudicotyledons</taxon>
        <taxon>Gunneridae</taxon>
        <taxon>Pentapetalae</taxon>
        <taxon>rosids</taxon>
        <taxon>malvids</taxon>
        <taxon>Brassicales</taxon>
        <taxon>Brassicaceae</taxon>
        <taxon>Brassiceae</taxon>
        <taxon>Brassica</taxon>
    </lineage>
</organism>
<keyword evidence="2" id="KW-0732">Signal</keyword>
<protein>
    <recommendedName>
        <fullName evidence="5">Secreted protein</fullName>
    </recommendedName>
</protein>
<keyword evidence="1" id="KW-0472">Membrane</keyword>
<evidence type="ECO:0000256" key="1">
    <source>
        <dbReference type="SAM" id="Phobius"/>
    </source>
</evidence>
<comment type="caution">
    <text evidence="3">The sequence shown here is derived from an EMBL/GenBank/DDBJ whole genome shotgun (WGS) entry which is preliminary data.</text>
</comment>
<feature type="chain" id="PRO_5045752824" description="Secreted protein" evidence="2">
    <location>
        <begin position="27"/>
        <end position="95"/>
    </location>
</feature>
<evidence type="ECO:0000256" key="2">
    <source>
        <dbReference type="SAM" id="SignalP"/>
    </source>
</evidence>